<dbReference type="InParanoid" id="A8PEC7"/>
<organism evidence="1 2">
    <name type="scientific">Coprinopsis cinerea (strain Okayama-7 / 130 / ATCC MYA-4618 / FGSC 9003)</name>
    <name type="common">Inky cap fungus</name>
    <name type="synonym">Hormographiella aspergillata</name>
    <dbReference type="NCBI Taxonomy" id="240176"/>
    <lineage>
        <taxon>Eukaryota</taxon>
        <taxon>Fungi</taxon>
        <taxon>Dikarya</taxon>
        <taxon>Basidiomycota</taxon>
        <taxon>Agaricomycotina</taxon>
        <taxon>Agaricomycetes</taxon>
        <taxon>Agaricomycetidae</taxon>
        <taxon>Agaricales</taxon>
        <taxon>Agaricineae</taxon>
        <taxon>Psathyrellaceae</taxon>
        <taxon>Coprinopsis</taxon>
    </lineage>
</organism>
<evidence type="ECO:0008006" key="3">
    <source>
        <dbReference type="Google" id="ProtNLM"/>
    </source>
</evidence>
<reference evidence="1 2" key="1">
    <citation type="journal article" date="2010" name="Proc. Natl. Acad. Sci. U.S.A.">
        <title>Insights into evolution of multicellular fungi from the assembled chromosomes of the mushroom Coprinopsis cinerea (Coprinus cinereus).</title>
        <authorList>
            <person name="Stajich J.E."/>
            <person name="Wilke S.K."/>
            <person name="Ahren D."/>
            <person name="Au C.H."/>
            <person name="Birren B.W."/>
            <person name="Borodovsky M."/>
            <person name="Burns C."/>
            <person name="Canback B."/>
            <person name="Casselton L.A."/>
            <person name="Cheng C.K."/>
            <person name="Deng J."/>
            <person name="Dietrich F.S."/>
            <person name="Fargo D.C."/>
            <person name="Farman M.L."/>
            <person name="Gathman A.C."/>
            <person name="Goldberg J."/>
            <person name="Guigo R."/>
            <person name="Hoegger P.J."/>
            <person name="Hooker J.B."/>
            <person name="Huggins A."/>
            <person name="James T.Y."/>
            <person name="Kamada T."/>
            <person name="Kilaru S."/>
            <person name="Kodira C."/>
            <person name="Kues U."/>
            <person name="Kupfer D."/>
            <person name="Kwan H.S."/>
            <person name="Lomsadze A."/>
            <person name="Li W."/>
            <person name="Lilly W.W."/>
            <person name="Ma L.J."/>
            <person name="Mackey A.J."/>
            <person name="Manning G."/>
            <person name="Martin F."/>
            <person name="Muraguchi H."/>
            <person name="Natvig D.O."/>
            <person name="Palmerini H."/>
            <person name="Ramesh M.A."/>
            <person name="Rehmeyer C.J."/>
            <person name="Roe B.A."/>
            <person name="Shenoy N."/>
            <person name="Stanke M."/>
            <person name="Ter-Hovhannisyan V."/>
            <person name="Tunlid A."/>
            <person name="Velagapudi R."/>
            <person name="Vision T.J."/>
            <person name="Zeng Q."/>
            <person name="Zolan M.E."/>
            <person name="Pukkila P.J."/>
        </authorList>
    </citation>
    <scope>NUCLEOTIDE SEQUENCE [LARGE SCALE GENOMIC DNA]</scope>
    <source>
        <strain evidence="2">Okayama-7 / 130 / ATCC MYA-4618 / FGSC 9003</strain>
    </source>
</reference>
<sequence length="516" mass="59076">MVPKFHLPAHIQSCRENFSLNFTPGAAITDGEGNERTFDYANRFAGSTREMRPGARIKLLNDVCNDWNWKKTTKYGTSLLKRLTKAIPGCIEHSIQLHEMESVVKERGLEVWKQEMIAWEDDASKPNPFTPKTKGITEKDARLALAKEAESPDESAESLHPSMHPSVMVAVGLQLEDEQRKHVEDANDLGAHATSSQLASVLESSNRLRARIATWTEIQALYMLFVVLLREKATTATPNGTPSTKVEDIPLWLPSAVIRLTPRHHPHLKLAEYEWKLREGQASDALHQIRHHLRLSSFLYKNKRQHSRGVRANTRANAAQEKVQVRIKRETAKYRAARNVMLDLAKVYKQARAGWEVEFRELREGDVRNLSEADVGQSEGKRTVSWIWISEGIKADGDGPHLNDALRFEWARTYARAKRHEKEVELVQEEMRRVLQGLLWQANDWKTRGGKLDHIGSDPTLMEGMLTYRERQAQQRLELRERFQNQWAGVSEKVAAMRRGIDLKKKAIDEKENGDE</sequence>
<dbReference type="RefSeq" id="XP_001840767.1">
    <property type="nucleotide sequence ID" value="XM_001840715.1"/>
</dbReference>
<gene>
    <name evidence="1" type="ORF">CC1G_10141</name>
</gene>
<proteinExistence type="predicted"/>
<keyword evidence="2" id="KW-1185">Reference proteome</keyword>
<comment type="caution">
    <text evidence="1">The sequence shown here is derived from an EMBL/GenBank/DDBJ whole genome shotgun (WGS) entry which is preliminary data.</text>
</comment>
<dbReference type="eggNOG" id="ENOG502SJXV">
    <property type="taxonomic scope" value="Eukaryota"/>
</dbReference>
<protein>
    <recommendedName>
        <fullName evidence="3">CxC2-like cysteine cluster KDZ transposase-associated domain-containing protein</fullName>
    </recommendedName>
</protein>
<dbReference type="EMBL" id="AACS02000007">
    <property type="protein sequence ID" value="EAU81022.1"/>
    <property type="molecule type" value="Genomic_DNA"/>
</dbReference>
<dbReference type="AlphaFoldDB" id="A8PEC7"/>
<dbReference type="KEGG" id="cci:CC1G_10141"/>
<dbReference type="STRING" id="240176.A8PEC7"/>
<accession>A8PEC7</accession>
<dbReference type="Proteomes" id="UP000001861">
    <property type="component" value="Unassembled WGS sequence"/>
</dbReference>
<dbReference type="InterPro" id="IPR040521">
    <property type="entry name" value="KDZ"/>
</dbReference>
<dbReference type="VEuPathDB" id="FungiDB:CC1G_10141"/>
<evidence type="ECO:0000313" key="1">
    <source>
        <dbReference type="EMBL" id="EAU81022.1"/>
    </source>
</evidence>
<dbReference type="OMA" id="MEEWEEN"/>
<dbReference type="GeneID" id="6017420"/>
<name>A8PEC7_COPC7</name>
<dbReference type="Pfam" id="PF18758">
    <property type="entry name" value="KDZ"/>
    <property type="match status" value="1"/>
</dbReference>
<dbReference type="OrthoDB" id="3261436at2759"/>
<evidence type="ECO:0000313" key="2">
    <source>
        <dbReference type="Proteomes" id="UP000001861"/>
    </source>
</evidence>